<dbReference type="EMBL" id="CDMZ01003604">
    <property type="protein sequence ID" value="CEM46972.1"/>
    <property type="molecule type" value="Genomic_DNA"/>
</dbReference>
<evidence type="ECO:0000256" key="2">
    <source>
        <dbReference type="SAM" id="SignalP"/>
    </source>
</evidence>
<feature type="compositionally biased region" description="Low complexity" evidence="1">
    <location>
        <begin position="337"/>
        <end position="348"/>
    </location>
</feature>
<dbReference type="VEuPathDB" id="CryptoDB:Cvel_8109"/>
<sequence length="348" mass="37218">MLRVSPSTLLIGALSAFAFLQEAAGVSQSAHRFLASSFLSSEPEPSCKRWDMAFGELANLAALCENKKIVFVKNGEEKEGRHLPDKEEVLQDLAKKIANHHQKDRPWTKLGPDSTRPFFYASSIVSILELAGEEGGLGGDAETAWIKKALTESRGGLSIFDRDKWNALRHACGYGDVRPSLKPPSGFIALRAERALRGHGHTQLPPSLSLFESSETDFTDGDSSSFLQESGVEKDIKEAIAAGEAITEATKPSPPSSPSSASGKLQLLPFVEKGCVYNNVRYSGPGACPADVITSCMSTSPFVGSHCAGGFVCMEIEAQDKQEREATATAEASGKKPPSSSPVSRSDL</sequence>
<evidence type="ECO:0000256" key="1">
    <source>
        <dbReference type="SAM" id="MobiDB-lite"/>
    </source>
</evidence>
<dbReference type="AlphaFoldDB" id="A0A0G4HRN4"/>
<protein>
    <submittedName>
        <fullName evidence="3">Uncharacterized protein</fullName>
    </submittedName>
</protein>
<feature type="signal peptide" evidence="2">
    <location>
        <begin position="1"/>
        <end position="25"/>
    </location>
</feature>
<reference evidence="3" key="1">
    <citation type="submission" date="2014-11" db="EMBL/GenBank/DDBJ databases">
        <authorList>
            <person name="Otto D Thomas"/>
            <person name="Naeem Raeece"/>
        </authorList>
    </citation>
    <scope>NUCLEOTIDE SEQUENCE</scope>
</reference>
<name>A0A0G4HRN4_9ALVE</name>
<feature type="region of interest" description="Disordered" evidence="1">
    <location>
        <begin position="320"/>
        <end position="348"/>
    </location>
</feature>
<accession>A0A0G4HRN4</accession>
<keyword evidence="2" id="KW-0732">Signal</keyword>
<evidence type="ECO:0000313" key="3">
    <source>
        <dbReference type="EMBL" id="CEM46972.1"/>
    </source>
</evidence>
<feature type="chain" id="PRO_5005192282" evidence="2">
    <location>
        <begin position="26"/>
        <end position="348"/>
    </location>
</feature>
<gene>
    <name evidence="3" type="ORF">Cvel_8109</name>
</gene>
<proteinExistence type="predicted"/>
<organism evidence="3">
    <name type="scientific">Chromera velia CCMP2878</name>
    <dbReference type="NCBI Taxonomy" id="1169474"/>
    <lineage>
        <taxon>Eukaryota</taxon>
        <taxon>Sar</taxon>
        <taxon>Alveolata</taxon>
        <taxon>Colpodellida</taxon>
        <taxon>Chromeraceae</taxon>
        <taxon>Chromera</taxon>
    </lineage>
</organism>